<evidence type="ECO:0000256" key="4">
    <source>
        <dbReference type="ARBA" id="ARBA00022519"/>
    </source>
</evidence>
<dbReference type="InterPro" id="IPR055348">
    <property type="entry name" value="DctQ"/>
</dbReference>
<name>A0A7C9K8Y0_9PROT</name>
<feature type="transmembrane region" description="Helical" evidence="9">
    <location>
        <begin position="96"/>
        <end position="117"/>
    </location>
</feature>
<feature type="domain" description="Tripartite ATP-independent periplasmic transporters DctQ component" evidence="10">
    <location>
        <begin position="37"/>
        <end position="162"/>
    </location>
</feature>
<feature type="transmembrane region" description="Helical" evidence="9">
    <location>
        <begin position="137"/>
        <end position="159"/>
    </location>
</feature>
<dbReference type="PANTHER" id="PTHR35011">
    <property type="entry name" value="2,3-DIKETO-L-GULONATE TRAP TRANSPORTER SMALL PERMEASE PROTEIN YIAM"/>
    <property type="match status" value="1"/>
</dbReference>
<reference evidence="11 12" key="1">
    <citation type="submission" date="2019-09" db="EMBL/GenBank/DDBJ databases">
        <title>H2 Metabolism Revealed by Metagenomic Analysis in Subglacial Sediment of East Antarctica.</title>
        <authorList>
            <person name="Yang Z."/>
            <person name="Zhang Y."/>
            <person name="Lv Y."/>
            <person name="Yan W."/>
            <person name="Xiao X."/>
            <person name="Sun B."/>
            <person name="Ma H."/>
        </authorList>
    </citation>
    <scope>NUCLEOTIDE SEQUENCE [LARGE SCALE GENOMIC DNA]</scope>
    <source>
        <strain evidence="11">Bin2_2</strain>
    </source>
</reference>
<dbReference type="AlphaFoldDB" id="A0A7C9K8Y0"/>
<evidence type="ECO:0000256" key="7">
    <source>
        <dbReference type="ARBA" id="ARBA00023136"/>
    </source>
</evidence>
<dbReference type="GO" id="GO:0015740">
    <property type="term" value="P:C4-dicarboxylate transport"/>
    <property type="evidence" value="ECO:0007669"/>
    <property type="project" value="TreeGrafter"/>
</dbReference>
<gene>
    <name evidence="11" type="ORF">GZ085_00295</name>
</gene>
<evidence type="ECO:0000256" key="6">
    <source>
        <dbReference type="ARBA" id="ARBA00022989"/>
    </source>
</evidence>
<evidence type="ECO:0000313" key="12">
    <source>
        <dbReference type="Proteomes" id="UP000483432"/>
    </source>
</evidence>
<dbReference type="EMBL" id="JAAFGW010000002">
    <property type="protein sequence ID" value="NDP46832.1"/>
    <property type="molecule type" value="Genomic_DNA"/>
</dbReference>
<keyword evidence="7 9" id="KW-0472">Membrane</keyword>
<dbReference type="Pfam" id="PF04290">
    <property type="entry name" value="DctQ"/>
    <property type="match status" value="1"/>
</dbReference>
<proteinExistence type="inferred from homology"/>
<protein>
    <recommendedName>
        <fullName evidence="9">TRAP transporter small permease protein</fullName>
    </recommendedName>
</protein>
<feature type="transmembrane region" description="Helical" evidence="9">
    <location>
        <begin position="21"/>
        <end position="45"/>
    </location>
</feature>
<evidence type="ECO:0000259" key="10">
    <source>
        <dbReference type="Pfam" id="PF04290"/>
    </source>
</evidence>
<evidence type="ECO:0000256" key="1">
    <source>
        <dbReference type="ARBA" id="ARBA00004429"/>
    </source>
</evidence>
<evidence type="ECO:0000313" key="11">
    <source>
        <dbReference type="EMBL" id="NDP46832.1"/>
    </source>
</evidence>
<keyword evidence="5 9" id="KW-0812">Transmembrane</keyword>
<comment type="function">
    <text evidence="9">Part of the tripartite ATP-independent periplasmic (TRAP) transport system.</text>
</comment>
<keyword evidence="4 9" id="KW-0997">Cell inner membrane</keyword>
<evidence type="ECO:0000256" key="8">
    <source>
        <dbReference type="ARBA" id="ARBA00038436"/>
    </source>
</evidence>
<evidence type="ECO:0000256" key="2">
    <source>
        <dbReference type="ARBA" id="ARBA00022448"/>
    </source>
</evidence>
<comment type="subunit">
    <text evidence="9">The complex comprises the extracytoplasmic solute receptor protein and the two transmembrane proteins.</text>
</comment>
<comment type="caution">
    <text evidence="11">The sequence shown here is derived from an EMBL/GenBank/DDBJ whole genome shotgun (WGS) entry which is preliminary data.</text>
</comment>
<keyword evidence="3" id="KW-1003">Cell membrane</keyword>
<comment type="subcellular location">
    <subcellularLocation>
        <location evidence="1 9">Cell inner membrane</location>
        <topology evidence="1 9">Multi-pass membrane protein</topology>
    </subcellularLocation>
</comment>
<dbReference type="Proteomes" id="UP000483432">
    <property type="component" value="Unassembled WGS sequence"/>
</dbReference>
<dbReference type="PANTHER" id="PTHR35011:SF2">
    <property type="entry name" value="2,3-DIKETO-L-GULONATE TRAP TRANSPORTER SMALL PERMEASE PROTEIN YIAM"/>
    <property type="match status" value="1"/>
</dbReference>
<evidence type="ECO:0000256" key="9">
    <source>
        <dbReference type="RuleBase" id="RU369079"/>
    </source>
</evidence>
<evidence type="ECO:0000256" key="5">
    <source>
        <dbReference type="ARBA" id="ARBA00022692"/>
    </source>
</evidence>
<keyword evidence="2 9" id="KW-0813">Transport</keyword>
<organism evidence="11 12">
    <name type="scientific">Sulfuriferula multivorans</name>
    <dbReference type="NCBI Taxonomy" id="1559896"/>
    <lineage>
        <taxon>Bacteria</taxon>
        <taxon>Pseudomonadati</taxon>
        <taxon>Pseudomonadota</taxon>
        <taxon>Betaproteobacteria</taxon>
        <taxon>Nitrosomonadales</taxon>
        <taxon>Sulfuricellaceae</taxon>
        <taxon>Sulfuriferula</taxon>
    </lineage>
</organism>
<dbReference type="InterPro" id="IPR007387">
    <property type="entry name" value="TRAP_DctQ"/>
</dbReference>
<dbReference type="GO" id="GO:0022857">
    <property type="term" value="F:transmembrane transporter activity"/>
    <property type="evidence" value="ECO:0007669"/>
    <property type="project" value="UniProtKB-UniRule"/>
</dbReference>
<comment type="similarity">
    <text evidence="8 9">Belongs to the TRAP transporter small permease family.</text>
</comment>
<dbReference type="GO" id="GO:0005886">
    <property type="term" value="C:plasma membrane"/>
    <property type="evidence" value="ECO:0007669"/>
    <property type="project" value="UniProtKB-SubCell"/>
</dbReference>
<sequence length="181" mass="19588">MQTTSTLGGSAMQRLRERYGLLLEWVVMFLVVALAVEVTLGIIFRMSGHSLVWYDEVASVLLAWLTFYGSALASVKRAHIGCPEVVDQLPPALKQAVAVFGQVLVILFFALLGWVGLTIMPILQGDAMVSLPWVPMNFVQSVIPITSVLILVAEIMFLIDLITPPQQTAAPAGASLSDGLH</sequence>
<accession>A0A7C9K8Y0</accession>
<keyword evidence="6 9" id="KW-1133">Transmembrane helix</keyword>
<evidence type="ECO:0000256" key="3">
    <source>
        <dbReference type="ARBA" id="ARBA00022475"/>
    </source>
</evidence>
<feature type="transmembrane region" description="Helical" evidence="9">
    <location>
        <begin position="57"/>
        <end position="75"/>
    </location>
</feature>